<sequence length="311" mass="35055">MKEYWKEIFEIESKPELRPVVVNKYEWNVIAAISREETEKALRDSKGTAPGVDRFQTGDFLKWNLEVVTQLLNLMLVLESPTAQLSLARLTFVPKIDEPVTPTDYRPIAVSSVLQRMLHKILAKRVRDTVSFSSLQVAFQKKDGCLEASTLLHTVLRTAHDEVKPVVMAFLDISKAFDSVSHDTILRSARQHGLPPPLVRYLTRLYKDSLTIWDDASVRCRRGVRQGDPLSLALFIRAMNEVLSHAQPELGFMVSDRCTGELAYADDLVLFANSQTEMADKLEGFDNGLELTGMKLNNSKCRTATMLNGNT</sequence>
<evidence type="ECO:0000313" key="2">
    <source>
        <dbReference type="EMBL" id="KAF8562651.1"/>
    </source>
</evidence>
<feature type="domain" description="Reverse transcriptase" evidence="1">
    <location>
        <begin position="74"/>
        <end position="311"/>
    </location>
</feature>
<dbReference type="CDD" id="cd01650">
    <property type="entry name" value="RT_nLTR_like"/>
    <property type="match status" value="1"/>
</dbReference>
<accession>A0A8T0D7K8</accession>
<name>A0A8T0D7K8_9TREM</name>
<gene>
    <name evidence="2" type="ORF">P879_12020</name>
</gene>
<dbReference type="Proteomes" id="UP000699462">
    <property type="component" value="Unassembled WGS sequence"/>
</dbReference>
<keyword evidence="3" id="KW-1185">Reference proteome</keyword>
<dbReference type="AlphaFoldDB" id="A0A8T0D7K8"/>
<dbReference type="PANTHER" id="PTHR19446">
    <property type="entry name" value="REVERSE TRANSCRIPTASES"/>
    <property type="match status" value="1"/>
</dbReference>
<dbReference type="OrthoDB" id="6285785at2759"/>
<reference evidence="2 3" key="1">
    <citation type="submission" date="2019-07" db="EMBL/GenBank/DDBJ databases">
        <title>Annotation for the trematode Paragonimus westermani.</title>
        <authorList>
            <person name="Choi Y.-J."/>
        </authorList>
    </citation>
    <scope>NUCLEOTIDE SEQUENCE [LARGE SCALE GENOMIC DNA]</scope>
    <source>
        <strain evidence="2">180907_Pwestermani</strain>
    </source>
</reference>
<dbReference type="SUPFAM" id="SSF56672">
    <property type="entry name" value="DNA/RNA polymerases"/>
    <property type="match status" value="1"/>
</dbReference>
<comment type="caution">
    <text evidence="2">The sequence shown here is derived from an EMBL/GenBank/DDBJ whole genome shotgun (WGS) entry which is preliminary data.</text>
</comment>
<evidence type="ECO:0000259" key="1">
    <source>
        <dbReference type="PROSITE" id="PS50878"/>
    </source>
</evidence>
<organism evidence="2 3">
    <name type="scientific">Paragonimus westermani</name>
    <dbReference type="NCBI Taxonomy" id="34504"/>
    <lineage>
        <taxon>Eukaryota</taxon>
        <taxon>Metazoa</taxon>
        <taxon>Spiralia</taxon>
        <taxon>Lophotrochozoa</taxon>
        <taxon>Platyhelminthes</taxon>
        <taxon>Trematoda</taxon>
        <taxon>Digenea</taxon>
        <taxon>Plagiorchiida</taxon>
        <taxon>Troglotremata</taxon>
        <taxon>Troglotrematidae</taxon>
        <taxon>Paragonimus</taxon>
    </lineage>
</organism>
<feature type="non-terminal residue" evidence="2">
    <location>
        <position position="311"/>
    </location>
</feature>
<dbReference type="EMBL" id="JTDF01018377">
    <property type="protein sequence ID" value="KAF8562651.1"/>
    <property type="molecule type" value="Genomic_DNA"/>
</dbReference>
<dbReference type="Pfam" id="PF00078">
    <property type="entry name" value="RVT_1"/>
    <property type="match status" value="1"/>
</dbReference>
<dbReference type="PROSITE" id="PS50878">
    <property type="entry name" value="RT_POL"/>
    <property type="match status" value="1"/>
</dbReference>
<dbReference type="InterPro" id="IPR000477">
    <property type="entry name" value="RT_dom"/>
</dbReference>
<dbReference type="InterPro" id="IPR043128">
    <property type="entry name" value="Rev_trsase/Diguanyl_cyclase"/>
</dbReference>
<dbReference type="Gene3D" id="3.30.70.270">
    <property type="match status" value="1"/>
</dbReference>
<dbReference type="InterPro" id="IPR043502">
    <property type="entry name" value="DNA/RNA_pol_sf"/>
</dbReference>
<protein>
    <recommendedName>
        <fullName evidence="1">Reverse transcriptase domain-containing protein</fullName>
    </recommendedName>
</protein>
<evidence type="ECO:0000313" key="3">
    <source>
        <dbReference type="Proteomes" id="UP000699462"/>
    </source>
</evidence>
<proteinExistence type="predicted"/>